<dbReference type="AlphaFoldDB" id="A0A7W9ECV2"/>
<dbReference type="EMBL" id="JACIJC010000001">
    <property type="protein sequence ID" value="MBB5684289.1"/>
    <property type="molecule type" value="Genomic_DNA"/>
</dbReference>
<protein>
    <recommendedName>
        <fullName evidence="2">Phage tail tape measure protein domain-containing protein</fullName>
    </recommendedName>
</protein>
<dbReference type="InterPro" id="IPR010090">
    <property type="entry name" value="Phage_tape_meas"/>
</dbReference>
<dbReference type="RefSeq" id="WP_184014527.1">
    <property type="nucleotide sequence ID" value="NZ_JACIJC010000001.1"/>
</dbReference>
<name>A0A7W9ECV2_9SPHN</name>
<dbReference type="Proteomes" id="UP000549617">
    <property type="component" value="Unassembled WGS sequence"/>
</dbReference>
<accession>A0A7W9ECV2</accession>
<proteinExistence type="predicted"/>
<comment type="caution">
    <text evidence="3">The sequence shown here is derived from an EMBL/GenBank/DDBJ whole genome shotgun (WGS) entry which is preliminary data.</text>
</comment>
<feature type="domain" description="Phage tail tape measure protein" evidence="2">
    <location>
        <begin position="106"/>
        <end position="209"/>
    </location>
</feature>
<keyword evidence="4" id="KW-1185">Reference proteome</keyword>
<evidence type="ECO:0000259" key="2">
    <source>
        <dbReference type="Pfam" id="PF10145"/>
    </source>
</evidence>
<sequence>MAGSDVKQLLLQVDASVELLRRNLDKGERQVAAFEQTVERRMDKVDRSFLKAGTGLSGIGKGVDGLRTKVSALGGSLIGIAASFGVAFSVDAIVRAAAAGLDYASSLQEVADQLGVTTGDLQFYRYVATQTGISQDEMDAGLQKLTKTLGQAAAGGKNQGQSFKDLGVNIRDANGDLRTAGDILPDIAEGLSKLESPVLLNAKGTELFGKAAFKLIPALQGGAAGINELAGAYKRLGIELTPQQIANADAAADKLADVKKVLEARIAGVVADNADQILRLVEALAKLADKAIKAADAYAKWVRIGNAPNKAGDVAFEAPGGLFTVRTGVSQGVKAGPAPTSATPRVRAPASAFIGTSAFNPAPESLRRQNKFFGADAEFTAAAVAPRVTKALLSGGEKSARAIDAYAVEIEQATAALALAEAEAKDDRNAMAEAQRMRIEADRKDANFRVEQSDKITRSQKAEQIAINDRMAAAQIELVNANERKRISDETRDTNEKLLRMDLDALDDHQRTLESGADLAVTRRERLEIERRILAAQQEIERKVLEEAIARGEILDVAQARRNLEARQVNERGSLDRGNLSPGQQYLDDLKTEAGDINDAFERIAVGGARDLEESLSRGAAKALGLKGAVGSIIGEFARLAVQKAFLMLFSSGGTAGGGSIFSSIGSALGSIFGGKREGGGPVDRGKAYLVGERGPELFSPGISGAILSNSSLRSGGAAAFHFDLRGAVVTKDILAQMNAIGQRSAVEGAQIGRQLARQDLAKLQRPRI</sequence>
<dbReference type="Pfam" id="PF10145">
    <property type="entry name" value="PhageMin_Tail"/>
    <property type="match status" value="1"/>
</dbReference>
<evidence type="ECO:0000313" key="4">
    <source>
        <dbReference type="Proteomes" id="UP000549617"/>
    </source>
</evidence>
<organism evidence="3 4">
    <name type="scientific">Sphingobium boeckii</name>
    <dbReference type="NCBI Taxonomy" id="1082345"/>
    <lineage>
        <taxon>Bacteria</taxon>
        <taxon>Pseudomonadati</taxon>
        <taxon>Pseudomonadota</taxon>
        <taxon>Alphaproteobacteria</taxon>
        <taxon>Sphingomonadales</taxon>
        <taxon>Sphingomonadaceae</taxon>
        <taxon>Sphingobium</taxon>
    </lineage>
</organism>
<evidence type="ECO:0000313" key="3">
    <source>
        <dbReference type="EMBL" id="MBB5684289.1"/>
    </source>
</evidence>
<feature type="coiled-coil region" evidence="1">
    <location>
        <begin position="403"/>
        <end position="437"/>
    </location>
</feature>
<gene>
    <name evidence="3" type="ORF">FHS49_000280</name>
</gene>
<reference evidence="3 4" key="1">
    <citation type="submission" date="2020-08" db="EMBL/GenBank/DDBJ databases">
        <title>Genomic Encyclopedia of Type Strains, Phase IV (KMG-IV): sequencing the most valuable type-strain genomes for metagenomic binning, comparative biology and taxonomic classification.</title>
        <authorList>
            <person name="Goeker M."/>
        </authorList>
    </citation>
    <scope>NUCLEOTIDE SEQUENCE [LARGE SCALE GENOMIC DNA]</scope>
    <source>
        <strain evidence="3 4">DSM 25079</strain>
    </source>
</reference>
<keyword evidence="1" id="KW-0175">Coiled coil</keyword>
<evidence type="ECO:0000256" key="1">
    <source>
        <dbReference type="SAM" id="Coils"/>
    </source>
</evidence>